<dbReference type="Proteomes" id="UP000236724">
    <property type="component" value="Unassembled WGS sequence"/>
</dbReference>
<dbReference type="GO" id="GO:0004175">
    <property type="term" value="F:endopeptidase activity"/>
    <property type="evidence" value="ECO:0007669"/>
    <property type="project" value="UniProtKB-ARBA"/>
</dbReference>
<dbReference type="GO" id="GO:0006508">
    <property type="term" value="P:proteolysis"/>
    <property type="evidence" value="ECO:0007669"/>
    <property type="project" value="UniProtKB-KW"/>
</dbReference>
<protein>
    <submittedName>
        <fullName evidence="3">CAAX amino terminal protease self-immunity</fullName>
    </submittedName>
</protein>
<keyword evidence="1" id="KW-0812">Transmembrane</keyword>
<feature type="transmembrane region" description="Helical" evidence="1">
    <location>
        <begin position="117"/>
        <end position="139"/>
    </location>
</feature>
<sequence>MIKQPSSTRILWAVLPAMLLPLVGALFYFVWFNAGQEMRLLYGVTKVLILLYPLLAFYWILQQDLPRLSWFDKPYRLALLSGLFSGLLISLLIIGLMQTPLGEMVRGQSAVIREKVILMGVMEHYILFAVAFSLLHSLLEEYYWRWFVFGRLSLLLPSVWAHVLAGISFAAHHIVIATQFFPWFWGWLLGVTVALGGIIWSLLYQRYANLLASWVSHILVDLTLFWVGYSLLFN</sequence>
<name>A0A1H6FIU2_9GAMM</name>
<organism evidence="3 4">
    <name type="scientific">Candidatus Venteria ishoeyi</name>
    <dbReference type="NCBI Taxonomy" id="1899563"/>
    <lineage>
        <taxon>Bacteria</taxon>
        <taxon>Pseudomonadati</taxon>
        <taxon>Pseudomonadota</taxon>
        <taxon>Gammaproteobacteria</taxon>
        <taxon>Thiotrichales</taxon>
        <taxon>Thiotrichaceae</taxon>
        <taxon>Venteria</taxon>
    </lineage>
</organism>
<feature type="transmembrane region" description="Helical" evidence="1">
    <location>
        <begin position="210"/>
        <end position="232"/>
    </location>
</feature>
<keyword evidence="1" id="KW-1133">Transmembrane helix</keyword>
<reference evidence="3 4" key="1">
    <citation type="submission" date="2016-10" db="EMBL/GenBank/DDBJ databases">
        <authorList>
            <person name="de Groot N.N."/>
        </authorList>
    </citation>
    <scope>NUCLEOTIDE SEQUENCE [LARGE SCALE GENOMIC DNA]</scope>
    <source>
        <strain evidence="3">MBHS1</strain>
    </source>
</reference>
<feature type="transmembrane region" description="Helical" evidence="1">
    <location>
        <begin position="146"/>
        <end position="171"/>
    </location>
</feature>
<keyword evidence="3" id="KW-0378">Hydrolase</keyword>
<dbReference type="RefSeq" id="WP_103922473.1">
    <property type="nucleotide sequence ID" value="NZ_FMSV02000557.1"/>
</dbReference>
<evidence type="ECO:0000313" key="4">
    <source>
        <dbReference type="Proteomes" id="UP000236724"/>
    </source>
</evidence>
<evidence type="ECO:0000313" key="3">
    <source>
        <dbReference type="EMBL" id="SEH08975.1"/>
    </source>
</evidence>
<keyword evidence="1" id="KW-0472">Membrane</keyword>
<feature type="transmembrane region" description="Helical" evidence="1">
    <location>
        <begin position="183"/>
        <end position="203"/>
    </location>
</feature>
<keyword evidence="4" id="KW-1185">Reference proteome</keyword>
<feature type="domain" description="CAAX prenyl protease 2/Lysostaphin resistance protein A-like" evidence="2">
    <location>
        <begin position="125"/>
        <end position="222"/>
    </location>
</feature>
<proteinExistence type="predicted"/>
<keyword evidence="3" id="KW-0645">Protease</keyword>
<dbReference type="OrthoDB" id="95797at2"/>
<gene>
    <name evidence="3" type="ORF">MBHS_04868</name>
</gene>
<evidence type="ECO:0000256" key="1">
    <source>
        <dbReference type="SAM" id="Phobius"/>
    </source>
</evidence>
<evidence type="ECO:0000259" key="2">
    <source>
        <dbReference type="Pfam" id="PF02517"/>
    </source>
</evidence>
<dbReference type="InterPro" id="IPR003675">
    <property type="entry name" value="Rce1/LyrA-like_dom"/>
</dbReference>
<dbReference type="EMBL" id="FMSV02000557">
    <property type="protein sequence ID" value="SEH08975.1"/>
    <property type="molecule type" value="Genomic_DNA"/>
</dbReference>
<dbReference type="AlphaFoldDB" id="A0A1H6FIU2"/>
<feature type="transmembrane region" description="Helical" evidence="1">
    <location>
        <begin position="12"/>
        <end position="34"/>
    </location>
</feature>
<feature type="transmembrane region" description="Helical" evidence="1">
    <location>
        <begin position="77"/>
        <end position="97"/>
    </location>
</feature>
<feature type="transmembrane region" description="Helical" evidence="1">
    <location>
        <begin position="40"/>
        <end position="61"/>
    </location>
</feature>
<dbReference type="GO" id="GO:0080120">
    <property type="term" value="P:CAAX-box protein maturation"/>
    <property type="evidence" value="ECO:0007669"/>
    <property type="project" value="UniProtKB-ARBA"/>
</dbReference>
<dbReference type="Pfam" id="PF02517">
    <property type="entry name" value="Rce1-like"/>
    <property type="match status" value="1"/>
</dbReference>
<accession>A0A1H6FIU2</accession>